<reference evidence="3 4" key="2">
    <citation type="journal article" date="2011" name="PLoS Genet.">
        <title>Caenorhabditis briggsae recombinant inbred line genotypes reveal inter-strain incompatibility and the evolution of recombination.</title>
        <authorList>
            <person name="Ross J.A."/>
            <person name="Koboldt D.C."/>
            <person name="Staisch J.E."/>
            <person name="Chamberlin H.M."/>
            <person name="Gupta B.P."/>
            <person name="Miller R.D."/>
            <person name="Baird S.E."/>
            <person name="Haag E.S."/>
        </authorList>
    </citation>
    <scope>NUCLEOTIDE SEQUENCE [LARGE SCALE GENOMIC DNA]</scope>
    <source>
        <strain evidence="3 4">AF16</strain>
    </source>
</reference>
<feature type="region of interest" description="Disordered" evidence="1">
    <location>
        <begin position="27"/>
        <end position="59"/>
    </location>
</feature>
<dbReference type="InterPro" id="IPR056044">
    <property type="entry name" value="DUF7627"/>
</dbReference>
<evidence type="ECO:0000256" key="1">
    <source>
        <dbReference type="SAM" id="MobiDB-lite"/>
    </source>
</evidence>
<dbReference type="InParanoid" id="A8X7U8"/>
<evidence type="ECO:0000259" key="2">
    <source>
        <dbReference type="Pfam" id="PF24628"/>
    </source>
</evidence>
<feature type="domain" description="DUF7627" evidence="2">
    <location>
        <begin position="130"/>
        <end position="374"/>
    </location>
</feature>
<gene>
    <name evidence="3 5" type="ORF">CBG09080</name>
    <name evidence="3" type="ORF">CBG_09080</name>
</gene>
<dbReference type="AlphaFoldDB" id="A8X7U8"/>
<dbReference type="OMA" id="NEMCKSL"/>
<reference evidence="3 4" key="1">
    <citation type="journal article" date="2003" name="PLoS Biol.">
        <title>The genome sequence of Caenorhabditis briggsae: a platform for comparative genomics.</title>
        <authorList>
            <person name="Stein L.D."/>
            <person name="Bao Z."/>
            <person name="Blasiar D."/>
            <person name="Blumenthal T."/>
            <person name="Brent M.R."/>
            <person name="Chen N."/>
            <person name="Chinwalla A."/>
            <person name="Clarke L."/>
            <person name="Clee C."/>
            <person name="Coghlan A."/>
            <person name="Coulson A."/>
            <person name="D'Eustachio P."/>
            <person name="Fitch D.H."/>
            <person name="Fulton L.A."/>
            <person name="Fulton R.E."/>
            <person name="Griffiths-Jones S."/>
            <person name="Harris T.W."/>
            <person name="Hillier L.W."/>
            <person name="Kamath R."/>
            <person name="Kuwabara P.E."/>
            <person name="Mardis E.R."/>
            <person name="Marra M.A."/>
            <person name="Miner T.L."/>
            <person name="Minx P."/>
            <person name="Mullikin J.C."/>
            <person name="Plumb R.W."/>
            <person name="Rogers J."/>
            <person name="Schein J.E."/>
            <person name="Sohrmann M."/>
            <person name="Spieth J."/>
            <person name="Stajich J.E."/>
            <person name="Wei C."/>
            <person name="Willey D."/>
            <person name="Wilson R.K."/>
            <person name="Durbin R."/>
            <person name="Waterston R.H."/>
        </authorList>
    </citation>
    <scope>NUCLEOTIDE SEQUENCE [LARGE SCALE GENOMIC DNA]</scope>
    <source>
        <strain evidence="3 4">AF16</strain>
    </source>
</reference>
<evidence type="ECO:0000313" key="5">
    <source>
        <dbReference type="WormBase" id="CBG09080"/>
    </source>
</evidence>
<dbReference type="eggNOG" id="ENOG502SW4S">
    <property type="taxonomic scope" value="Eukaryota"/>
</dbReference>
<organism evidence="3 4">
    <name type="scientific">Caenorhabditis briggsae</name>
    <dbReference type="NCBI Taxonomy" id="6238"/>
    <lineage>
        <taxon>Eukaryota</taxon>
        <taxon>Metazoa</taxon>
        <taxon>Ecdysozoa</taxon>
        <taxon>Nematoda</taxon>
        <taxon>Chromadorea</taxon>
        <taxon>Rhabditida</taxon>
        <taxon>Rhabditina</taxon>
        <taxon>Rhabditomorpha</taxon>
        <taxon>Rhabditoidea</taxon>
        <taxon>Rhabditidae</taxon>
        <taxon>Peloderinae</taxon>
        <taxon>Caenorhabditis</taxon>
    </lineage>
</organism>
<dbReference type="CTD" id="8583209"/>
<accession>A8X7U8</accession>
<dbReference type="HOGENOM" id="CLU_058298_0_0_1"/>
<feature type="compositionally biased region" description="Basic and acidic residues" evidence="1">
    <location>
        <begin position="42"/>
        <end position="52"/>
    </location>
</feature>
<dbReference type="RefSeq" id="XP_045093894.1">
    <property type="nucleotide sequence ID" value="XM_045243612.1"/>
</dbReference>
<sequence length="387" mass="44236">MSRLTGRVSFQGQENCYSSLNYRRMDNQDVRRGNGNNYRQPFRSEDNEERSKPRGKGAVRYQGTYSDRFHRQDQNKVCFSSDQNERIGMKGSDRCTGPSQSQDKPITRKPTQRIEDVIPPEELLEVEDLIEQISDLSIRSDRSASQIKRNILASDLLLDTMDIDDWEKVCKSMIETALDKGETEFIADLMVVLLSKFSSFFDSFNLIFSENPIFAAVMSDELMDASSKHIMEKDGKSIPSFLSSILCAHWPRQYFKAFDNVNPILYTVVCIVKGWILVVQEDTQRYYSKPGESKNTPEIIETPEMVNLCAVALSDLCESAQRQLWINWASLTDEIYECIKPSITHNPNLTGDSKERLLETLLQMTQWTKNRQASMKSSGVQTVSCGC</sequence>
<dbReference type="GeneID" id="8583209"/>
<dbReference type="EMBL" id="HE601284">
    <property type="protein sequence ID" value="CAP28709.2"/>
    <property type="molecule type" value="Genomic_DNA"/>
</dbReference>
<dbReference type="WormBase" id="CBG09080">
    <property type="protein sequence ID" value="CBP08177"/>
    <property type="gene ID" value="WBGene00030744"/>
</dbReference>
<dbReference type="KEGG" id="cbr:CBG_09080"/>
<feature type="region of interest" description="Disordered" evidence="1">
    <location>
        <begin position="86"/>
        <end position="111"/>
    </location>
</feature>
<protein>
    <submittedName>
        <fullName evidence="3">Protein CBG09080</fullName>
    </submittedName>
</protein>
<proteinExistence type="predicted"/>
<dbReference type="FunCoup" id="A8X7U8">
    <property type="interactions" value="163"/>
</dbReference>
<evidence type="ECO:0000313" key="3">
    <source>
        <dbReference type="EMBL" id="CAP28709.2"/>
    </source>
</evidence>
<keyword evidence="4" id="KW-1185">Reference proteome</keyword>
<dbReference type="Proteomes" id="UP000008549">
    <property type="component" value="Unassembled WGS sequence"/>
</dbReference>
<name>A8X7U8_CAEBR</name>
<dbReference type="Pfam" id="PF24628">
    <property type="entry name" value="DUF7627"/>
    <property type="match status" value="1"/>
</dbReference>
<dbReference type="STRING" id="6238.A8X7U8"/>
<evidence type="ECO:0000313" key="4">
    <source>
        <dbReference type="Proteomes" id="UP000008549"/>
    </source>
</evidence>